<dbReference type="SFLD" id="SFLDG00301">
    <property type="entry name" value="RuBisCO-like_proteins"/>
    <property type="match status" value="1"/>
</dbReference>
<evidence type="ECO:0000256" key="2">
    <source>
        <dbReference type="ARBA" id="ARBA00022723"/>
    </source>
</evidence>
<evidence type="ECO:0000313" key="7">
    <source>
        <dbReference type="EMBL" id="SCP98940.1"/>
    </source>
</evidence>
<dbReference type="Pfam" id="PF02788">
    <property type="entry name" value="RuBisCO_large_N"/>
    <property type="match status" value="1"/>
</dbReference>
<dbReference type="Pfam" id="PF00016">
    <property type="entry name" value="RuBisCO_large"/>
    <property type="match status" value="1"/>
</dbReference>
<comment type="cofactor">
    <cofactor evidence="1">
        <name>Mg(2+)</name>
        <dbReference type="ChEBI" id="CHEBI:18420"/>
    </cofactor>
</comment>
<dbReference type="OrthoDB" id="9770811at2"/>
<keyword evidence="3" id="KW-0460">Magnesium</keyword>
<dbReference type="AlphaFoldDB" id="A0A1D3TX87"/>
<dbReference type="PANTHER" id="PTHR42704:SF17">
    <property type="entry name" value="RIBULOSE BISPHOSPHATE CARBOXYLASE LARGE CHAIN"/>
    <property type="match status" value="1"/>
</dbReference>
<dbReference type="InterPro" id="IPR000685">
    <property type="entry name" value="RuBisCO_lsu_C"/>
</dbReference>
<dbReference type="STRING" id="1619234.SAMN05421730_102920"/>
<dbReference type="CDD" id="cd08205">
    <property type="entry name" value="RuBisCO_IV_RLP"/>
    <property type="match status" value="1"/>
</dbReference>
<evidence type="ECO:0000256" key="3">
    <source>
        <dbReference type="ARBA" id="ARBA00022842"/>
    </source>
</evidence>
<dbReference type="PANTHER" id="PTHR42704">
    <property type="entry name" value="RIBULOSE BISPHOSPHATE CARBOXYLASE"/>
    <property type="match status" value="1"/>
</dbReference>
<dbReference type="Proteomes" id="UP000199315">
    <property type="component" value="Unassembled WGS sequence"/>
</dbReference>
<feature type="domain" description="Ribulose bisphosphate carboxylase large subunit C-terminal" evidence="5">
    <location>
        <begin position="143"/>
        <end position="421"/>
    </location>
</feature>
<dbReference type="InterPro" id="IPR017443">
    <property type="entry name" value="RuBisCO_lsu_fd_N"/>
</dbReference>
<dbReference type="SUPFAM" id="SSF54966">
    <property type="entry name" value="RuBisCO, large subunit, small (N-terminal) domain"/>
    <property type="match status" value="1"/>
</dbReference>
<dbReference type="Gene3D" id="3.30.70.150">
    <property type="entry name" value="RuBisCO large subunit, N-terminal domain"/>
    <property type="match status" value="1"/>
</dbReference>
<proteinExistence type="inferred from homology"/>
<dbReference type="Gene3D" id="3.20.20.110">
    <property type="entry name" value="Ribulose bisphosphate carboxylase, large subunit, C-terminal domain"/>
    <property type="match status" value="1"/>
</dbReference>
<dbReference type="RefSeq" id="WP_091236169.1">
    <property type="nucleotide sequence ID" value="NZ_FMKA01000029.1"/>
</dbReference>
<dbReference type="GO" id="GO:0016984">
    <property type="term" value="F:ribulose-bisphosphate carboxylase activity"/>
    <property type="evidence" value="ECO:0007669"/>
    <property type="project" value="InterPro"/>
</dbReference>
<dbReference type="PROSITE" id="PS00157">
    <property type="entry name" value="RUBISCO_LARGE"/>
    <property type="match status" value="1"/>
</dbReference>
<comment type="similarity">
    <text evidence="4">Belongs to the RuBisCO large chain family.</text>
</comment>
<dbReference type="InterPro" id="IPR033966">
    <property type="entry name" value="RuBisCO"/>
</dbReference>
<evidence type="ECO:0000256" key="1">
    <source>
        <dbReference type="ARBA" id="ARBA00001946"/>
    </source>
</evidence>
<evidence type="ECO:0000259" key="5">
    <source>
        <dbReference type="Pfam" id="PF00016"/>
    </source>
</evidence>
<name>A0A1D3TX87_9FIRM</name>
<accession>A0A1D3TX87</accession>
<dbReference type="SUPFAM" id="SSF51649">
    <property type="entry name" value="RuBisCo, C-terminal domain"/>
    <property type="match status" value="1"/>
</dbReference>
<dbReference type="GO" id="GO:0000287">
    <property type="term" value="F:magnesium ion binding"/>
    <property type="evidence" value="ECO:0007669"/>
    <property type="project" value="InterPro"/>
</dbReference>
<keyword evidence="2" id="KW-0479">Metal-binding</keyword>
<gene>
    <name evidence="7" type="ORF">SAMN05421730_102920</name>
</gene>
<protein>
    <submittedName>
        <fullName evidence="7">2,3-diketo-5-methylthiopentyl-1-phosphate enolase</fullName>
    </submittedName>
</protein>
<dbReference type="EMBL" id="FMKA01000029">
    <property type="protein sequence ID" value="SCP98940.1"/>
    <property type="molecule type" value="Genomic_DNA"/>
</dbReference>
<dbReference type="GO" id="GO:0015977">
    <property type="term" value="P:carbon fixation"/>
    <property type="evidence" value="ECO:0007669"/>
    <property type="project" value="InterPro"/>
</dbReference>
<dbReference type="SFLD" id="SFLDS00014">
    <property type="entry name" value="RuBisCO"/>
    <property type="match status" value="1"/>
</dbReference>
<dbReference type="InterPro" id="IPR020878">
    <property type="entry name" value="RuBisCo_large_chain_AS"/>
</dbReference>
<evidence type="ECO:0000313" key="8">
    <source>
        <dbReference type="Proteomes" id="UP000199315"/>
    </source>
</evidence>
<feature type="domain" description="Ribulose bisphosphate carboxylase large subunit ferrodoxin-like N-terminal" evidence="6">
    <location>
        <begin position="16"/>
        <end position="133"/>
    </location>
</feature>
<reference evidence="7 8" key="1">
    <citation type="submission" date="2016-09" db="EMBL/GenBank/DDBJ databases">
        <authorList>
            <person name="Capua I."/>
            <person name="De Benedictis P."/>
            <person name="Joannis T."/>
            <person name="Lombin L.H."/>
            <person name="Cattoli G."/>
        </authorList>
    </citation>
    <scope>NUCLEOTIDE SEQUENCE [LARGE SCALE GENOMIC DNA]</scope>
    <source>
        <strain evidence="7 8">GluBS11</strain>
    </source>
</reference>
<dbReference type="InterPro" id="IPR036376">
    <property type="entry name" value="RuBisCO_lsu_C_sf"/>
</dbReference>
<organism evidence="7 8">
    <name type="scientific">Anaerobium acetethylicum</name>
    <dbReference type="NCBI Taxonomy" id="1619234"/>
    <lineage>
        <taxon>Bacteria</taxon>
        <taxon>Bacillati</taxon>
        <taxon>Bacillota</taxon>
        <taxon>Clostridia</taxon>
        <taxon>Lachnospirales</taxon>
        <taxon>Lachnospiraceae</taxon>
        <taxon>Anaerobium</taxon>
    </lineage>
</organism>
<evidence type="ECO:0000259" key="6">
    <source>
        <dbReference type="Pfam" id="PF02788"/>
    </source>
</evidence>
<dbReference type="InterPro" id="IPR036422">
    <property type="entry name" value="RuBisCO_lsu_N_sf"/>
</dbReference>
<evidence type="ECO:0000256" key="4">
    <source>
        <dbReference type="RuleBase" id="RU003834"/>
    </source>
</evidence>
<sequence length="427" mass="46490">MKQTDLFCLAEEIKDREFVLATYYIQLPKAANVMEKASSLAIGQTIGTWVEVPGITDEMRAEHMGKIVRILQAPSVDLSTQVDTDIVSYFFQIAYPMINFGAQIPMLLTTLLGNDASTSAQVKLVDIQLPEKFMDGFKGPNFGIEGLRNLTGVKDRPFILNMIKPCTGHSPEIGAKIFYETALGGVDFIKDDELLGNPDFSPAVERVKSYNKAAKMVYEKTGHETIYIVNATEDASCIEGHIQNLVEAGAKAIMLNFATIGYSLLQKIAADCPVPILGHYAGAGLMYEGVNSGMGSDIAIGKLPRLCGADIVMMNTPYGGYPLQYHKYIMTAQQLSLPLKNLRRSLPAVGGGVHPGVVEQYIKDLGMDIMLSPGGAIQGHPMGPAAGIRAMHQAIDYVRKGMTIESAIKEYPELNAAIERFGYRKAV</sequence>
<keyword evidence="8" id="KW-1185">Reference proteome</keyword>